<feature type="compositionally biased region" description="Low complexity" evidence="1">
    <location>
        <begin position="53"/>
        <end position="72"/>
    </location>
</feature>
<dbReference type="AlphaFoldDB" id="A0A164NUV0"/>
<evidence type="ECO:0000313" key="2">
    <source>
        <dbReference type="EMBL" id="KZS88063.1"/>
    </source>
</evidence>
<sequence>MYSYNSPYSSPPSSSQISNNPFLQPDPGSDPDPRTKWPDISSPPINHQPDPQPYFQQQSSFQQPQPSWNFQPPSSPTWNTPQSNPYVNPQPTGFQPTSSFGQQLQNQFTGYPSSFPSPHSAYPSQPQQSGYQPDLSQFDPLLGPSSQSQHSQPQNTYSSSPSYTGSSNTGIASSGGGGGGRGPHPREYVRAHKKELEQWDPYTWKQSLNCFESLKSAWEDRARVLRSSISPYMQPQQTYQTTQMIRDAEAYIDSILASKAQMQEVYDGYKLSTDLASKNRVREGMNAGLMELPDWPQ</sequence>
<evidence type="ECO:0000313" key="3">
    <source>
        <dbReference type="Proteomes" id="UP000076722"/>
    </source>
</evidence>
<dbReference type="EMBL" id="KV419440">
    <property type="protein sequence ID" value="KZS88063.1"/>
    <property type="molecule type" value="Genomic_DNA"/>
</dbReference>
<dbReference type="OrthoDB" id="3253876at2759"/>
<feature type="region of interest" description="Disordered" evidence="1">
    <location>
        <begin position="1"/>
        <end position="186"/>
    </location>
</feature>
<gene>
    <name evidence="2" type="ORF">SISNIDRAFT_490417</name>
</gene>
<feature type="compositionally biased region" description="Low complexity" evidence="1">
    <location>
        <begin position="144"/>
        <end position="172"/>
    </location>
</feature>
<dbReference type="Proteomes" id="UP000076722">
    <property type="component" value="Unassembled WGS sequence"/>
</dbReference>
<feature type="compositionally biased region" description="Polar residues" evidence="1">
    <location>
        <begin position="77"/>
        <end position="117"/>
    </location>
</feature>
<dbReference type="STRING" id="1314777.A0A164NUV0"/>
<feature type="compositionally biased region" description="Low complexity" evidence="1">
    <location>
        <begin position="1"/>
        <end position="21"/>
    </location>
</feature>
<proteinExistence type="predicted"/>
<name>A0A164NUV0_9AGAM</name>
<protein>
    <submittedName>
        <fullName evidence="2">Uncharacterized protein</fullName>
    </submittedName>
</protein>
<evidence type="ECO:0000256" key="1">
    <source>
        <dbReference type="SAM" id="MobiDB-lite"/>
    </source>
</evidence>
<reference evidence="2 3" key="1">
    <citation type="journal article" date="2016" name="Mol. Biol. Evol.">
        <title>Comparative Genomics of Early-Diverging Mushroom-Forming Fungi Provides Insights into the Origins of Lignocellulose Decay Capabilities.</title>
        <authorList>
            <person name="Nagy L.G."/>
            <person name="Riley R."/>
            <person name="Tritt A."/>
            <person name="Adam C."/>
            <person name="Daum C."/>
            <person name="Floudas D."/>
            <person name="Sun H."/>
            <person name="Yadav J.S."/>
            <person name="Pangilinan J."/>
            <person name="Larsson K.H."/>
            <person name="Matsuura K."/>
            <person name="Barry K."/>
            <person name="Labutti K."/>
            <person name="Kuo R."/>
            <person name="Ohm R.A."/>
            <person name="Bhattacharya S.S."/>
            <person name="Shirouzu T."/>
            <person name="Yoshinaga Y."/>
            <person name="Martin F.M."/>
            <person name="Grigoriev I.V."/>
            <person name="Hibbett D.S."/>
        </authorList>
    </citation>
    <scope>NUCLEOTIDE SEQUENCE [LARGE SCALE GENOMIC DNA]</scope>
    <source>
        <strain evidence="2 3">HHB9708</strain>
    </source>
</reference>
<feature type="compositionally biased region" description="Low complexity" evidence="1">
    <location>
        <begin position="122"/>
        <end position="133"/>
    </location>
</feature>
<feature type="compositionally biased region" description="Gly residues" evidence="1">
    <location>
        <begin position="173"/>
        <end position="182"/>
    </location>
</feature>
<keyword evidence="3" id="KW-1185">Reference proteome</keyword>
<organism evidence="2 3">
    <name type="scientific">Sistotremastrum niveocremeum HHB9708</name>
    <dbReference type="NCBI Taxonomy" id="1314777"/>
    <lineage>
        <taxon>Eukaryota</taxon>
        <taxon>Fungi</taxon>
        <taxon>Dikarya</taxon>
        <taxon>Basidiomycota</taxon>
        <taxon>Agaricomycotina</taxon>
        <taxon>Agaricomycetes</taxon>
        <taxon>Sistotremastrales</taxon>
        <taxon>Sistotremastraceae</taxon>
        <taxon>Sertulicium</taxon>
        <taxon>Sertulicium niveocremeum</taxon>
    </lineage>
</organism>
<accession>A0A164NUV0</accession>